<organism evidence="5 6">
    <name type="scientific">Candidatus Dojkabacteria bacterium</name>
    <dbReference type="NCBI Taxonomy" id="2099670"/>
    <lineage>
        <taxon>Bacteria</taxon>
        <taxon>Candidatus Dojkabacteria</taxon>
    </lineage>
</organism>
<evidence type="ECO:0000313" key="5">
    <source>
        <dbReference type="EMBL" id="MCA9376465.1"/>
    </source>
</evidence>
<evidence type="ECO:0000313" key="6">
    <source>
        <dbReference type="Proteomes" id="UP000741282"/>
    </source>
</evidence>
<dbReference type="InterPro" id="IPR001845">
    <property type="entry name" value="HTH_ArsR_DNA-bd_dom"/>
</dbReference>
<dbReference type="InterPro" id="IPR036390">
    <property type="entry name" value="WH_DNA-bd_sf"/>
</dbReference>
<sequence>MNSEEHEKINILKILSDPSRYTIVKILMNSDGDVCVNEIAEHIKITPSAVSHQLAKLEKLSIVKPIRRGQTVCYKIRKNRASRLLREIILVLQ</sequence>
<dbReference type="NCBIfam" id="NF033788">
    <property type="entry name" value="HTH_metalloreg"/>
    <property type="match status" value="1"/>
</dbReference>
<keyword evidence="1" id="KW-0805">Transcription regulation</keyword>
<gene>
    <name evidence="5" type="ORF">KC685_00920</name>
</gene>
<reference evidence="5" key="1">
    <citation type="submission" date="2020-04" db="EMBL/GenBank/DDBJ databases">
        <authorList>
            <person name="Zhang T."/>
        </authorList>
    </citation>
    <scope>NUCLEOTIDE SEQUENCE</scope>
    <source>
        <strain evidence="5">HKST-UBA17</strain>
    </source>
</reference>
<dbReference type="SUPFAM" id="SSF46785">
    <property type="entry name" value="Winged helix' DNA-binding domain"/>
    <property type="match status" value="1"/>
</dbReference>
<dbReference type="Pfam" id="PF01022">
    <property type="entry name" value="HTH_5"/>
    <property type="match status" value="1"/>
</dbReference>
<dbReference type="InterPro" id="IPR036388">
    <property type="entry name" value="WH-like_DNA-bd_sf"/>
</dbReference>
<dbReference type="PANTHER" id="PTHR33154:SF35">
    <property type="entry name" value="TRANSCRIPTIONAL REGULATOR, ARSR FAMILY"/>
    <property type="match status" value="1"/>
</dbReference>
<dbReference type="CDD" id="cd00090">
    <property type="entry name" value="HTH_ARSR"/>
    <property type="match status" value="1"/>
</dbReference>
<dbReference type="InterPro" id="IPR011991">
    <property type="entry name" value="ArsR-like_HTH"/>
</dbReference>
<name>A0A955HZW9_9BACT</name>
<keyword evidence="3" id="KW-0804">Transcription</keyword>
<dbReference type="AlphaFoldDB" id="A0A955HZW9"/>
<evidence type="ECO:0000259" key="4">
    <source>
        <dbReference type="PROSITE" id="PS50987"/>
    </source>
</evidence>
<dbReference type="GO" id="GO:0003700">
    <property type="term" value="F:DNA-binding transcription factor activity"/>
    <property type="evidence" value="ECO:0007669"/>
    <property type="project" value="InterPro"/>
</dbReference>
<dbReference type="EMBL" id="JAGQLN010000003">
    <property type="protein sequence ID" value="MCA9376465.1"/>
    <property type="molecule type" value="Genomic_DNA"/>
</dbReference>
<dbReference type="PANTHER" id="PTHR33154">
    <property type="entry name" value="TRANSCRIPTIONAL REGULATOR, ARSR FAMILY"/>
    <property type="match status" value="1"/>
</dbReference>
<dbReference type="Gene3D" id="1.10.10.10">
    <property type="entry name" value="Winged helix-like DNA-binding domain superfamily/Winged helix DNA-binding domain"/>
    <property type="match status" value="1"/>
</dbReference>
<dbReference type="SMART" id="SM00418">
    <property type="entry name" value="HTH_ARSR"/>
    <property type="match status" value="1"/>
</dbReference>
<proteinExistence type="predicted"/>
<dbReference type="InterPro" id="IPR051081">
    <property type="entry name" value="HTH_MetalResp_TranReg"/>
</dbReference>
<keyword evidence="2" id="KW-0238">DNA-binding</keyword>
<evidence type="ECO:0000256" key="2">
    <source>
        <dbReference type="ARBA" id="ARBA00023125"/>
    </source>
</evidence>
<reference evidence="5" key="2">
    <citation type="journal article" date="2021" name="Microbiome">
        <title>Successional dynamics and alternative stable states in a saline activated sludge microbial community over 9 years.</title>
        <authorList>
            <person name="Wang Y."/>
            <person name="Ye J."/>
            <person name="Ju F."/>
            <person name="Liu L."/>
            <person name="Boyd J.A."/>
            <person name="Deng Y."/>
            <person name="Parks D.H."/>
            <person name="Jiang X."/>
            <person name="Yin X."/>
            <person name="Woodcroft B.J."/>
            <person name="Tyson G.W."/>
            <person name="Hugenholtz P."/>
            <person name="Polz M.F."/>
            <person name="Zhang T."/>
        </authorList>
    </citation>
    <scope>NUCLEOTIDE SEQUENCE</scope>
    <source>
        <strain evidence="5">HKST-UBA17</strain>
    </source>
</reference>
<protein>
    <submittedName>
        <fullName evidence="5">Winged helix-turn-helix transcriptional regulator</fullName>
    </submittedName>
</protein>
<dbReference type="GO" id="GO:0003677">
    <property type="term" value="F:DNA binding"/>
    <property type="evidence" value="ECO:0007669"/>
    <property type="project" value="UniProtKB-KW"/>
</dbReference>
<accession>A0A955HZW9</accession>
<comment type="caution">
    <text evidence="5">The sequence shown here is derived from an EMBL/GenBank/DDBJ whole genome shotgun (WGS) entry which is preliminary data.</text>
</comment>
<evidence type="ECO:0000256" key="3">
    <source>
        <dbReference type="ARBA" id="ARBA00023163"/>
    </source>
</evidence>
<feature type="domain" description="HTH arsR-type" evidence="4">
    <location>
        <begin position="1"/>
        <end position="93"/>
    </location>
</feature>
<dbReference type="PRINTS" id="PR00778">
    <property type="entry name" value="HTHARSR"/>
</dbReference>
<evidence type="ECO:0000256" key="1">
    <source>
        <dbReference type="ARBA" id="ARBA00023015"/>
    </source>
</evidence>
<dbReference type="PROSITE" id="PS50987">
    <property type="entry name" value="HTH_ARSR_2"/>
    <property type="match status" value="1"/>
</dbReference>
<dbReference type="Proteomes" id="UP000741282">
    <property type="component" value="Unassembled WGS sequence"/>
</dbReference>